<organism evidence="1 2">
    <name type="scientific">Desulfonatronospira thiodismutans ASO3-1</name>
    <dbReference type="NCBI Taxonomy" id="555779"/>
    <lineage>
        <taxon>Bacteria</taxon>
        <taxon>Pseudomonadati</taxon>
        <taxon>Thermodesulfobacteriota</taxon>
        <taxon>Desulfovibrionia</taxon>
        <taxon>Desulfovibrionales</taxon>
        <taxon>Desulfonatronovibrionaceae</taxon>
        <taxon>Desulfonatronospira</taxon>
    </lineage>
</organism>
<dbReference type="EMBL" id="ACJN02000001">
    <property type="protein sequence ID" value="EFI35766.1"/>
    <property type="molecule type" value="Genomic_DNA"/>
</dbReference>
<name>D6SM55_9BACT</name>
<dbReference type="Gene3D" id="3.30.160.250">
    <property type="match status" value="1"/>
</dbReference>
<dbReference type="SUPFAM" id="SSF143100">
    <property type="entry name" value="TTHA1013/TTHA0281-like"/>
    <property type="match status" value="1"/>
</dbReference>
<comment type="caution">
    <text evidence="1">The sequence shown here is derived from an EMBL/GenBank/DDBJ whole genome shotgun (WGS) entry which is preliminary data.</text>
</comment>
<dbReference type="eggNOG" id="COG1598">
    <property type="taxonomic scope" value="Bacteria"/>
</dbReference>
<dbReference type="AlphaFoldDB" id="D6SM55"/>
<dbReference type="InterPro" id="IPR035069">
    <property type="entry name" value="TTHA1013/TTHA0281-like"/>
</dbReference>
<dbReference type="RefSeq" id="WP_008868895.1">
    <property type="nucleotide sequence ID" value="NZ_ACJN02000001.1"/>
</dbReference>
<sequence>MQQLNIKVEIFKEDDIYVALCPSLNVSSFGETIEEAKKSLVEALEIFIEECSEMGTLDQVLEESGFTRDNQTWKPRETVIEERVALAI</sequence>
<reference evidence="1" key="1">
    <citation type="submission" date="2010-05" db="EMBL/GenBank/DDBJ databases">
        <title>The draft genome of Desulfonatronospira thiodismutans ASO3-1.</title>
        <authorList>
            <consortium name="US DOE Joint Genome Institute (JGI-PGF)"/>
            <person name="Lucas S."/>
            <person name="Copeland A."/>
            <person name="Lapidus A."/>
            <person name="Cheng J.-F."/>
            <person name="Bruce D."/>
            <person name="Goodwin L."/>
            <person name="Pitluck S."/>
            <person name="Chertkov O."/>
            <person name="Brettin T."/>
            <person name="Detter J.C."/>
            <person name="Han C."/>
            <person name="Land M.L."/>
            <person name="Hauser L."/>
            <person name="Kyrpides N."/>
            <person name="Mikhailova N."/>
            <person name="Muyzer G."/>
            <person name="Woyke T."/>
        </authorList>
    </citation>
    <scope>NUCLEOTIDE SEQUENCE [LARGE SCALE GENOMIC DNA]</scope>
    <source>
        <strain evidence="1">ASO3-1</strain>
    </source>
</reference>
<evidence type="ECO:0000313" key="2">
    <source>
        <dbReference type="Proteomes" id="UP000005496"/>
    </source>
</evidence>
<accession>D6SM55</accession>
<dbReference type="Proteomes" id="UP000005496">
    <property type="component" value="Unassembled WGS sequence"/>
</dbReference>
<evidence type="ECO:0000313" key="1">
    <source>
        <dbReference type="EMBL" id="EFI35766.1"/>
    </source>
</evidence>
<gene>
    <name evidence="1" type="ORF">Dthio_PD3197</name>
</gene>
<proteinExistence type="predicted"/>
<keyword evidence="2" id="KW-1185">Reference proteome</keyword>
<evidence type="ECO:0008006" key="3">
    <source>
        <dbReference type="Google" id="ProtNLM"/>
    </source>
</evidence>
<protein>
    <recommendedName>
        <fullName evidence="3">HicB-like antitoxin of toxin-antitoxin system domain-containing protein</fullName>
    </recommendedName>
</protein>
<dbReference type="OrthoDB" id="8548685at2"/>